<organism evidence="1 2">
    <name type="scientific">Eumeta variegata</name>
    <name type="common">Bagworm moth</name>
    <name type="synonym">Eumeta japonica</name>
    <dbReference type="NCBI Taxonomy" id="151549"/>
    <lineage>
        <taxon>Eukaryota</taxon>
        <taxon>Metazoa</taxon>
        <taxon>Ecdysozoa</taxon>
        <taxon>Arthropoda</taxon>
        <taxon>Hexapoda</taxon>
        <taxon>Insecta</taxon>
        <taxon>Pterygota</taxon>
        <taxon>Neoptera</taxon>
        <taxon>Endopterygota</taxon>
        <taxon>Lepidoptera</taxon>
        <taxon>Glossata</taxon>
        <taxon>Ditrysia</taxon>
        <taxon>Tineoidea</taxon>
        <taxon>Psychidae</taxon>
        <taxon>Oiketicinae</taxon>
        <taxon>Eumeta</taxon>
    </lineage>
</organism>
<protein>
    <submittedName>
        <fullName evidence="1">Uncharacterized protein</fullName>
    </submittedName>
</protein>
<dbReference type="Proteomes" id="UP000299102">
    <property type="component" value="Unassembled WGS sequence"/>
</dbReference>
<dbReference type="AlphaFoldDB" id="A0A4C1Y7X1"/>
<sequence length="122" mass="13578">MCAAEVSACKQRRRRQTVHGPAASRIRRAYLVRRTDAARGLIPGAYHEYAIGPALRLSRLVYLIALKIFMEYRAEDGRLRRGDGRAPVPRGPVAPPAAVSGLFFGHTGNNVNWIRVIKQVTK</sequence>
<evidence type="ECO:0000313" key="2">
    <source>
        <dbReference type="Proteomes" id="UP000299102"/>
    </source>
</evidence>
<dbReference type="EMBL" id="BGZK01001082">
    <property type="protein sequence ID" value="GBP70647.1"/>
    <property type="molecule type" value="Genomic_DNA"/>
</dbReference>
<keyword evidence="2" id="KW-1185">Reference proteome</keyword>
<gene>
    <name evidence="1" type="ORF">EVAR_88821_1</name>
</gene>
<name>A0A4C1Y7X1_EUMVA</name>
<evidence type="ECO:0000313" key="1">
    <source>
        <dbReference type="EMBL" id="GBP70647.1"/>
    </source>
</evidence>
<comment type="caution">
    <text evidence="1">The sequence shown here is derived from an EMBL/GenBank/DDBJ whole genome shotgun (WGS) entry which is preliminary data.</text>
</comment>
<reference evidence="1 2" key="1">
    <citation type="journal article" date="2019" name="Commun. Biol.">
        <title>The bagworm genome reveals a unique fibroin gene that provides high tensile strength.</title>
        <authorList>
            <person name="Kono N."/>
            <person name="Nakamura H."/>
            <person name="Ohtoshi R."/>
            <person name="Tomita M."/>
            <person name="Numata K."/>
            <person name="Arakawa K."/>
        </authorList>
    </citation>
    <scope>NUCLEOTIDE SEQUENCE [LARGE SCALE GENOMIC DNA]</scope>
</reference>
<accession>A0A4C1Y7X1</accession>
<proteinExistence type="predicted"/>